<gene>
    <name evidence="2" type="ORF">OJAV_G00121530</name>
</gene>
<dbReference type="AlphaFoldDB" id="A0A437CVB9"/>
<evidence type="ECO:0000313" key="2">
    <source>
        <dbReference type="EMBL" id="RVE65909.1"/>
    </source>
</evidence>
<feature type="region of interest" description="Disordered" evidence="1">
    <location>
        <begin position="102"/>
        <end position="124"/>
    </location>
</feature>
<protein>
    <submittedName>
        <fullName evidence="2">Uncharacterized protein</fullName>
    </submittedName>
</protein>
<dbReference type="Proteomes" id="UP000283210">
    <property type="component" value="Chromosome 12"/>
</dbReference>
<reference evidence="2 3" key="1">
    <citation type="submission" date="2018-11" db="EMBL/GenBank/DDBJ databases">
        <authorList>
            <person name="Lopez-Roques C."/>
            <person name="Donnadieu C."/>
            <person name="Bouchez O."/>
            <person name="Klopp C."/>
            <person name="Cabau C."/>
            <person name="Zahm M."/>
        </authorList>
    </citation>
    <scope>NUCLEOTIDE SEQUENCE [LARGE SCALE GENOMIC DNA]</scope>
    <source>
        <strain evidence="2">RS831</strain>
        <tissue evidence="2">Whole body</tissue>
    </source>
</reference>
<name>A0A437CVB9_ORYJA</name>
<evidence type="ECO:0000313" key="3">
    <source>
        <dbReference type="Proteomes" id="UP000283210"/>
    </source>
</evidence>
<reference evidence="2 3" key="2">
    <citation type="submission" date="2019-01" db="EMBL/GenBank/DDBJ databases">
        <title>A chromosome length genome reference of the Java medaka (oryzias javanicus).</title>
        <authorList>
            <person name="Herpin A."/>
            <person name="Takehana Y."/>
            <person name="Naruse K."/>
            <person name="Ansai S."/>
            <person name="Kawaguchi M."/>
        </authorList>
    </citation>
    <scope>NUCLEOTIDE SEQUENCE [LARGE SCALE GENOMIC DNA]</scope>
    <source>
        <strain evidence="2">RS831</strain>
        <tissue evidence="2">Whole body</tissue>
    </source>
</reference>
<dbReference type="EMBL" id="CM012448">
    <property type="protein sequence ID" value="RVE65909.1"/>
    <property type="molecule type" value="Genomic_DNA"/>
</dbReference>
<accession>A0A437CVB9</accession>
<sequence length="124" mass="13909">MNRRTPGSRSASSWRRSGYVIRARARSFSIISVRPWRGREASVKPAERQHVLSSPLLSFPLRLRQSVWRTLRSSPSEQPKFGDATGASVGDLVARFLEGSFEEEVGSNSRARADPEPSTPPWTR</sequence>
<proteinExistence type="predicted"/>
<evidence type="ECO:0000256" key="1">
    <source>
        <dbReference type="SAM" id="MobiDB-lite"/>
    </source>
</evidence>
<keyword evidence="3" id="KW-1185">Reference proteome</keyword>
<organism evidence="2 3">
    <name type="scientific">Oryzias javanicus</name>
    <name type="common">Javanese ricefish</name>
    <name type="synonym">Aplocheilus javanicus</name>
    <dbReference type="NCBI Taxonomy" id="123683"/>
    <lineage>
        <taxon>Eukaryota</taxon>
        <taxon>Metazoa</taxon>
        <taxon>Chordata</taxon>
        <taxon>Craniata</taxon>
        <taxon>Vertebrata</taxon>
        <taxon>Euteleostomi</taxon>
        <taxon>Actinopterygii</taxon>
        <taxon>Neopterygii</taxon>
        <taxon>Teleostei</taxon>
        <taxon>Neoteleostei</taxon>
        <taxon>Acanthomorphata</taxon>
        <taxon>Ovalentaria</taxon>
        <taxon>Atherinomorphae</taxon>
        <taxon>Beloniformes</taxon>
        <taxon>Adrianichthyidae</taxon>
        <taxon>Oryziinae</taxon>
        <taxon>Oryzias</taxon>
    </lineage>
</organism>